<comment type="similarity">
    <text evidence="2">Belongs to the glycosyltransferase 2 family.</text>
</comment>
<dbReference type="AlphaFoldDB" id="A0A4Q2L718"/>
<dbReference type="Proteomes" id="UP000293865">
    <property type="component" value="Unassembled WGS sequence"/>
</dbReference>
<evidence type="ECO:0000313" key="8">
    <source>
        <dbReference type="Proteomes" id="UP000293865"/>
    </source>
</evidence>
<feature type="region of interest" description="Disordered" evidence="5">
    <location>
        <begin position="53"/>
        <end position="78"/>
    </location>
</feature>
<keyword evidence="4 7" id="KW-0808">Transferase</keyword>
<accession>A0A4Q2L718</accession>
<dbReference type="GO" id="GO:0016757">
    <property type="term" value="F:glycosyltransferase activity"/>
    <property type="evidence" value="ECO:0007669"/>
    <property type="project" value="UniProtKB-KW"/>
</dbReference>
<evidence type="ECO:0000256" key="5">
    <source>
        <dbReference type="SAM" id="MobiDB-lite"/>
    </source>
</evidence>
<reference evidence="7 8" key="1">
    <citation type="submission" date="2019-01" db="EMBL/GenBank/DDBJ databases">
        <title>Agromyces.</title>
        <authorList>
            <person name="Li J."/>
        </authorList>
    </citation>
    <scope>NUCLEOTIDE SEQUENCE [LARGE SCALE GENOMIC DNA]</scope>
    <source>
        <strain evidence="7 8">DSM 15934</strain>
    </source>
</reference>
<dbReference type="InterPro" id="IPR029044">
    <property type="entry name" value="Nucleotide-diphossugar_trans"/>
</dbReference>
<keyword evidence="3" id="KW-0328">Glycosyltransferase</keyword>
<proteinExistence type="inferred from homology"/>
<dbReference type="InterPro" id="IPR001173">
    <property type="entry name" value="Glyco_trans_2-like"/>
</dbReference>
<protein>
    <submittedName>
        <fullName evidence="7">Glycosyltransferase</fullName>
    </submittedName>
</protein>
<evidence type="ECO:0000256" key="2">
    <source>
        <dbReference type="ARBA" id="ARBA00006739"/>
    </source>
</evidence>
<dbReference type="OrthoDB" id="9771846at2"/>
<dbReference type="PANTHER" id="PTHR43179">
    <property type="entry name" value="RHAMNOSYLTRANSFERASE WBBL"/>
    <property type="match status" value="1"/>
</dbReference>
<dbReference type="PANTHER" id="PTHR43179:SF12">
    <property type="entry name" value="GALACTOFURANOSYLTRANSFERASE GLFT2"/>
    <property type="match status" value="1"/>
</dbReference>
<comment type="pathway">
    <text evidence="1">Cell wall biogenesis; cell wall polysaccharide biosynthesis.</text>
</comment>
<comment type="caution">
    <text evidence="7">The sequence shown here is derived from an EMBL/GenBank/DDBJ whole genome shotgun (WGS) entry which is preliminary data.</text>
</comment>
<dbReference type="Gene3D" id="3.90.550.10">
    <property type="entry name" value="Spore Coat Polysaccharide Biosynthesis Protein SpsA, Chain A"/>
    <property type="match status" value="1"/>
</dbReference>
<gene>
    <name evidence="7" type="ORF">ESP51_05535</name>
</gene>
<keyword evidence="8" id="KW-1185">Reference proteome</keyword>
<dbReference type="SUPFAM" id="SSF53448">
    <property type="entry name" value="Nucleotide-diphospho-sugar transferases"/>
    <property type="match status" value="1"/>
</dbReference>
<dbReference type="Pfam" id="PF00535">
    <property type="entry name" value="Glycos_transf_2"/>
    <property type="match status" value="1"/>
</dbReference>
<feature type="domain" description="Glycosyltransferase 2-like" evidence="6">
    <location>
        <begin position="87"/>
        <end position="190"/>
    </location>
</feature>
<evidence type="ECO:0000313" key="7">
    <source>
        <dbReference type="EMBL" id="RXZ72081.1"/>
    </source>
</evidence>
<evidence type="ECO:0000256" key="1">
    <source>
        <dbReference type="ARBA" id="ARBA00004776"/>
    </source>
</evidence>
<evidence type="ECO:0000259" key="6">
    <source>
        <dbReference type="Pfam" id="PF00535"/>
    </source>
</evidence>
<name>A0A4Q2L718_9MICO</name>
<evidence type="ECO:0000256" key="3">
    <source>
        <dbReference type="ARBA" id="ARBA00022676"/>
    </source>
</evidence>
<feature type="compositionally biased region" description="Polar residues" evidence="5">
    <location>
        <begin position="53"/>
        <end position="66"/>
    </location>
</feature>
<evidence type="ECO:0000256" key="4">
    <source>
        <dbReference type="ARBA" id="ARBA00022679"/>
    </source>
</evidence>
<sequence>MARLGPSNDRTARPPQRPCVHRHGGTLPHSRAPRATGRTRAAMTMLGRLQFPRRTSSRSATVNYSNVRRRPHSGLAEGPPVPRVIAVVPTYRPDDEAVGHLRQIARQVAAVVVVDDGSGAAATSILDAVEAEVTRVIRLTANSGIAAALNAGVRWALDNDADYVLTVDQDTNLPEGYVEAALAVFDAANPVTRLGIVCVDAVNGAPALPTWSSPEGLGLVPEAIQTGFVISRECLETAGLFDEGLVIDTVDTEYCLRVRDRGFRIAVAKGTNIGHSIGRRAELRPFGVAVRHANGRIATYQYHSPFRRYYIARNNIDLMLRNVRKRPRWVLTVLKREMGGMIVSMVSGPQRIAQVLAITTGTLHGLIRRRGMIPPWLRRLVT</sequence>
<dbReference type="EMBL" id="SDPN01000007">
    <property type="protein sequence ID" value="RXZ72081.1"/>
    <property type="molecule type" value="Genomic_DNA"/>
</dbReference>
<organism evidence="7 8">
    <name type="scientific">Agromyces albus</name>
    <dbReference type="NCBI Taxonomy" id="205332"/>
    <lineage>
        <taxon>Bacteria</taxon>
        <taxon>Bacillati</taxon>
        <taxon>Actinomycetota</taxon>
        <taxon>Actinomycetes</taxon>
        <taxon>Micrococcales</taxon>
        <taxon>Microbacteriaceae</taxon>
        <taxon>Agromyces</taxon>
    </lineage>
</organism>
<feature type="region of interest" description="Disordered" evidence="5">
    <location>
        <begin position="1"/>
        <end position="37"/>
    </location>
</feature>